<comment type="similarity">
    <text evidence="16">Belongs to the Integrator subunit 13 family.</text>
</comment>
<keyword evidence="12" id="KW-0469">Meiosis</keyword>
<keyword evidence="13" id="KW-0131">Cell cycle</keyword>
<keyword evidence="6" id="KW-0132">Cell division</keyword>
<evidence type="ECO:0000256" key="14">
    <source>
        <dbReference type="ARBA" id="ARBA00030658"/>
    </source>
</evidence>
<keyword evidence="4" id="KW-0217">Developmental protein</keyword>
<keyword evidence="11" id="KW-0539">Nucleus</keyword>
<feature type="region of interest" description="Disordered" evidence="18">
    <location>
        <begin position="413"/>
        <end position="437"/>
    </location>
</feature>
<evidence type="ECO:0000256" key="17">
    <source>
        <dbReference type="ARBA" id="ARBA00065185"/>
    </source>
</evidence>
<evidence type="ECO:0000256" key="12">
    <source>
        <dbReference type="ARBA" id="ARBA00023254"/>
    </source>
</evidence>
<reference evidence="19" key="1">
    <citation type="journal article" date="2021" name="G3 (Bethesda)">
        <title>Genome and transcriptome analysis of the beet armyworm Spodoptera exigua reveals targets for pest control. .</title>
        <authorList>
            <person name="Simon S."/>
            <person name="Breeschoten T."/>
            <person name="Jansen H.J."/>
            <person name="Dirks R.P."/>
            <person name="Schranz M.E."/>
            <person name="Ros V.I.D."/>
        </authorList>
    </citation>
    <scope>NUCLEOTIDE SEQUENCE</scope>
    <source>
        <strain evidence="19">TB_SE_WUR_2020</strain>
    </source>
</reference>
<dbReference type="EMBL" id="JACEFF010000936">
    <property type="protein sequence ID" value="KAH9627832.1"/>
    <property type="molecule type" value="Genomic_DNA"/>
</dbReference>
<evidence type="ECO:0000256" key="7">
    <source>
        <dbReference type="ARBA" id="ARBA00022776"/>
    </source>
</evidence>
<dbReference type="InterPro" id="IPR019355">
    <property type="entry name" value="Cell_cycle_regulator_Mat89Bb"/>
</dbReference>
<dbReference type="GO" id="GO:0007346">
    <property type="term" value="P:regulation of mitotic cell cycle"/>
    <property type="evidence" value="ECO:0007669"/>
    <property type="project" value="TreeGrafter"/>
</dbReference>
<evidence type="ECO:0000256" key="5">
    <source>
        <dbReference type="ARBA" id="ARBA00022490"/>
    </source>
</evidence>
<evidence type="ECO:0000256" key="16">
    <source>
        <dbReference type="ARBA" id="ARBA00061603"/>
    </source>
</evidence>
<dbReference type="PANTHER" id="PTHR12955">
    <property type="entry name" value="SARCOMA ANTIGEN NY-SAR-95-RELATED"/>
    <property type="match status" value="1"/>
</dbReference>
<sequence length="485" mass="52370">MFPINHKTIFVLDHTPYFGISSDNPIDFDVPKNRGYLPVPPICKSLWTCSVEAAVEYCRIVWDLFPEGKLVRFVVSDNTAHMLNTWAASQQNLTHLLNGLCLVGPVRRGAGGDVEGLVAAIEALAEPSPEQANRPTERHFQNRGRVICITSARDNDSIKNLKDIAHNTIVQINKKASMIAGGQIGVEVIVSRASALANLLGRLVLPHYKLATTTVTGIPMKEEQNASSSANYDVEIIHAADAHAGLRASQTAAEALESVSRSASHVLAAQGGELWIGALGGRTPYDDPPALSEGAGGRVTDYRIKEFGALMQQNRLYPLRGAGANGRARARLQRHTTYWPLTISSTLIFNLGSVVNDCLHRGKSVGRREEQWRQVWGELEALVRAHAAAPQHRALLRVLLDCESRATVIRATTDSPLSPVGAGNGSSGNGSSGNGSDVWAPRNVLDALLGAPRPARRPDFAGRMAAGTRIATLYPQLQQDVETPH</sequence>
<dbReference type="GO" id="GO:0048471">
    <property type="term" value="C:perinuclear region of cytoplasm"/>
    <property type="evidence" value="ECO:0007669"/>
    <property type="project" value="UniProtKB-SubCell"/>
</dbReference>
<dbReference type="GO" id="GO:0032039">
    <property type="term" value="C:integrator complex"/>
    <property type="evidence" value="ECO:0007669"/>
    <property type="project" value="TreeGrafter"/>
</dbReference>
<proteinExistence type="inferred from homology"/>
<dbReference type="GO" id="GO:0051321">
    <property type="term" value="P:meiotic cell cycle"/>
    <property type="evidence" value="ECO:0007669"/>
    <property type="project" value="UniProtKB-KW"/>
</dbReference>
<dbReference type="AlphaFoldDB" id="A0A922M165"/>
<comment type="subunit">
    <text evidence="17">Belongs to the multiprotein complex Integrator, at least composed of IntS1, IntS2, IntS3, IntS4, omd/IntS5, IntS6, defl/IntS7, IntS8, IntS9, IntS10, IntS11, IntS12, asun/IntS13, IntS14 and IntS15. The core complex associates with protein phosphatase 2A subunits mts/PP2A and Pp2A-29B, to form the Integrator-PP2A (INTAC) complex.</text>
</comment>
<evidence type="ECO:0000256" key="1">
    <source>
        <dbReference type="ARBA" id="ARBA00004123"/>
    </source>
</evidence>
<dbReference type="GO" id="GO:0051301">
    <property type="term" value="P:cell division"/>
    <property type="evidence" value="ECO:0007669"/>
    <property type="project" value="UniProtKB-KW"/>
</dbReference>
<evidence type="ECO:0000256" key="11">
    <source>
        <dbReference type="ARBA" id="ARBA00023242"/>
    </source>
</evidence>
<evidence type="ECO:0000313" key="19">
    <source>
        <dbReference type="EMBL" id="KAH9627832.1"/>
    </source>
</evidence>
<evidence type="ECO:0000256" key="2">
    <source>
        <dbReference type="ARBA" id="ARBA00004556"/>
    </source>
</evidence>
<comment type="caution">
    <text evidence="19">The sequence shown here is derived from an EMBL/GenBank/DDBJ whole genome shotgun (WGS) entry which is preliminary data.</text>
</comment>
<evidence type="ECO:0000256" key="8">
    <source>
        <dbReference type="ARBA" id="ARBA00022782"/>
    </source>
</evidence>
<evidence type="ECO:0000256" key="15">
    <source>
        <dbReference type="ARBA" id="ARBA00032585"/>
    </source>
</evidence>
<keyword evidence="8" id="KW-0221">Differentiation</keyword>
<accession>A0A922M165</accession>
<feature type="compositionally biased region" description="Gly residues" evidence="18">
    <location>
        <begin position="422"/>
        <end position="433"/>
    </location>
</feature>
<evidence type="ECO:0000256" key="18">
    <source>
        <dbReference type="SAM" id="MobiDB-lite"/>
    </source>
</evidence>
<protein>
    <recommendedName>
        <fullName evidence="3">Protein asunder</fullName>
    </recommendedName>
    <alternativeName>
        <fullName evidence="15">Cell cycle regulator Mat89Bb</fullName>
    </alternativeName>
    <alternativeName>
        <fullName evidence="14">Set apart in position or space protein</fullName>
    </alternativeName>
</protein>
<dbReference type="GO" id="GO:0051642">
    <property type="term" value="P:centrosome localization"/>
    <property type="evidence" value="ECO:0007669"/>
    <property type="project" value="TreeGrafter"/>
</dbReference>
<keyword evidence="9" id="KW-0744">Spermatogenesis</keyword>
<evidence type="ECO:0000256" key="9">
    <source>
        <dbReference type="ARBA" id="ARBA00022871"/>
    </source>
</evidence>
<dbReference type="Proteomes" id="UP000814243">
    <property type="component" value="Unassembled WGS sequence"/>
</dbReference>
<comment type="subcellular location">
    <subcellularLocation>
        <location evidence="2">Cytoplasm</location>
        <location evidence="2">Perinuclear region</location>
    </subcellularLocation>
    <subcellularLocation>
        <location evidence="1">Nucleus</location>
    </subcellularLocation>
</comment>
<dbReference type="Pfam" id="PF10221">
    <property type="entry name" value="Mat89Bb"/>
    <property type="match status" value="3"/>
</dbReference>
<name>A0A922M165_SPOEX</name>
<evidence type="ECO:0000313" key="20">
    <source>
        <dbReference type="Proteomes" id="UP000814243"/>
    </source>
</evidence>
<organism evidence="19 20">
    <name type="scientific">Spodoptera exigua</name>
    <name type="common">Beet armyworm</name>
    <name type="synonym">Noctua fulgens</name>
    <dbReference type="NCBI Taxonomy" id="7107"/>
    <lineage>
        <taxon>Eukaryota</taxon>
        <taxon>Metazoa</taxon>
        <taxon>Ecdysozoa</taxon>
        <taxon>Arthropoda</taxon>
        <taxon>Hexapoda</taxon>
        <taxon>Insecta</taxon>
        <taxon>Pterygota</taxon>
        <taxon>Neoptera</taxon>
        <taxon>Endopterygota</taxon>
        <taxon>Lepidoptera</taxon>
        <taxon>Glossata</taxon>
        <taxon>Ditrysia</taxon>
        <taxon>Noctuoidea</taxon>
        <taxon>Noctuidae</taxon>
        <taxon>Amphipyrinae</taxon>
        <taxon>Spodoptera</taxon>
    </lineage>
</organism>
<evidence type="ECO:0000256" key="4">
    <source>
        <dbReference type="ARBA" id="ARBA00022473"/>
    </source>
</evidence>
<gene>
    <name evidence="19" type="ORF">HF086_001728</name>
</gene>
<dbReference type="GO" id="GO:0030154">
    <property type="term" value="P:cell differentiation"/>
    <property type="evidence" value="ECO:0007669"/>
    <property type="project" value="UniProtKB-KW"/>
</dbReference>
<keyword evidence="5" id="KW-0963">Cytoplasm</keyword>
<keyword evidence="7" id="KW-0498">Mitosis</keyword>
<keyword evidence="10" id="KW-0175">Coiled coil</keyword>
<evidence type="ECO:0000256" key="13">
    <source>
        <dbReference type="ARBA" id="ARBA00023306"/>
    </source>
</evidence>
<evidence type="ECO:0000256" key="3">
    <source>
        <dbReference type="ARBA" id="ARBA00020501"/>
    </source>
</evidence>
<evidence type="ECO:0000256" key="6">
    <source>
        <dbReference type="ARBA" id="ARBA00022618"/>
    </source>
</evidence>
<dbReference type="PANTHER" id="PTHR12955:SF1">
    <property type="entry name" value="INTEGRATOR COMPLEX SUBUNIT 13"/>
    <property type="match status" value="1"/>
</dbReference>
<evidence type="ECO:0000256" key="10">
    <source>
        <dbReference type="ARBA" id="ARBA00023054"/>
    </source>
</evidence>
<dbReference type="GO" id="GO:0007283">
    <property type="term" value="P:spermatogenesis"/>
    <property type="evidence" value="ECO:0007669"/>
    <property type="project" value="UniProtKB-KW"/>
</dbReference>